<evidence type="ECO:0000256" key="3">
    <source>
        <dbReference type="ARBA" id="ARBA00022723"/>
    </source>
</evidence>
<dbReference type="GO" id="GO:0009055">
    <property type="term" value="F:electron transfer activity"/>
    <property type="evidence" value="ECO:0007669"/>
    <property type="project" value="InterPro"/>
</dbReference>
<protein>
    <submittedName>
        <fullName evidence="9">Cytochrome c</fullName>
    </submittedName>
</protein>
<dbReference type="EMBL" id="FOCI01000007">
    <property type="protein sequence ID" value="SEM96764.1"/>
    <property type="molecule type" value="Genomic_DNA"/>
</dbReference>
<keyword evidence="1" id="KW-0813">Transport</keyword>
<sequence length="173" mass="17836">MKITTLAIAFAALTAPAYAQDAAAPAADATAPAATETAALQGDAAAGEEQFGRQCVACHVVQDPATDEVLAGRNAQVGPNLYGVAGRVAGSVEGYAYGDGITEYGETGAVWEEANFVAYVQDPTGFLRETLDNNRARGKMAYQVRDEAQAYDLYAYLATFGGDAAAAEPAATN</sequence>
<keyword evidence="10" id="KW-1185">Reference proteome</keyword>
<dbReference type="GO" id="GO:0046872">
    <property type="term" value="F:metal ion binding"/>
    <property type="evidence" value="ECO:0007669"/>
    <property type="project" value="UniProtKB-KW"/>
</dbReference>
<evidence type="ECO:0000313" key="10">
    <source>
        <dbReference type="Proteomes" id="UP000199585"/>
    </source>
</evidence>
<evidence type="ECO:0000256" key="4">
    <source>
        <dbReference type="ARBA" id="ARBA00022982"/>
    </source>
</evidence>
<accession>A0A1H8CQQ6</accession>
<dbReference type="InterPro" id="IPR036909">
    <property type="entry name" value="Cyt_c-like_dom_sf"/>
</dbReference>
<evidence type="ECO:0000256" key="6">
    <source>
        <dbReference type="PROSITE-ProRule" id="PRU00433"/>
    </source>
</evidence>
<dbReference type="Proteomes" id="UP000199585">
    <property type="component" value="Unassembled WGS sequence"/>
</dbReference>
<evidence type="ECO:0000256" key="5">
    <source>
        <dbReference type="ARBA" id="ARBA00023004"/>
    </source>
</evidence>
<dbReference type="GO" id="GO:0020037">
    <property type="term" value="F:heme binding"/>
    <property type="evidence" value="ECO:0007669"/>
    <property type="project" value="InterPro"/>
</dbReference>
<dbReference type="SUPFAM" id="SSF46626">
    <property type="entry name" value="Cytochrome c"/>
    <property type="match status" value="1"/>
</dbReference>
<evidence type="ECO:0000259" key="8">
    <source>
        <dbReference type="PROSITE" id="PS51007"/>
    </source>
</evidence>
<evidence type="ECO:0000313" key="9">
    <source>
        <dbReference type="EMBL" id="SEM96764.1"/>
    </source>
</evidence>
<dbReference type="STRING" id="245187.SAMN04488003_10755"/>
<dbReference type="InterPro" id="IPR009056">
    <property type="entry name" value="Cyt_c-like_dom"/>
</dbReference>
<gene>
    <name evidence="9" type="ORF">SAMN04488003_10755</name>
</gene>
<dbReference type="PROSITE" id="PS51007">
    <property type="entry name" value="CYTC"/>
    <property type="match status" value="1"/>
</dbReference>
<organism evidence="9 10">
    <name type="scientific">Loktanella fryxellensis</name>
    <dbReference type="NCBI Taxonomy" id="245187"/>
    <lineage>
        <taxon>Bacteria</taxon>
        <taxon>Pseudomonadati</taxon>
        <taxon>Pseudomonadota</taxon>
        <taxon>Alphaproteobacteria</taxon>
        <taxon>Rhodobacterales</taxon>
        <taxon>Roseobacteraceae</taxon>
        <taxon>Loktanella</taxon>
    </lineage>
</organism>
<proteinExistence type="predicted"/>
<keyword evidence="5 6" id="KW-0408">Iron</keyword>
<dbReference type="OrthoDB" id="9805828at2"/>
<dbReference type="InterPro" id="IPR002327">
    <property type="entry name" value="Cyt_c_1A/1B"/>
</dbReference>
<dbReference type="RefSeq" id="WP_089900901.1">
    <property type="nucleotide sequence ID" value="NZ_FOCI01000007.1"/>
</dbReference>
<dbReference type="PANTHER" id="PTHR11961">
    <property type="entry name" value="CYTOCHROME C"/>
    <property type="match status" value="1"/>
</dbReference>
<dbReference type="AlphaFoldDB" id="A0A1H8CQQ6"/>
<feature type="domain" description="Cytochrome c" evidence="8">
    <location>
        <begin position="42"/>
        <end position="161"/>
    </location>
</feature>
<keyword evidence="3 6" id="KW-0479">Metal-binding</keyword>
<keyword evidence="4" id="KW-0249">Electron transport</keyword>
<keyword evidence="7" id="KW-0732">Signal</keyword>
<evidence type="ECO:0000256" key="1">
    <source>
        <dbReference type="ARBA" id="ARBA00022448"/>
    </source>
</evidence>
<feature type="signal peptide" evidence="7">
    <location>
        <begin position="1"/>
        <end position="19"/>
    </location>
</feature>
<dbReference type="Gene3D" id="1.10.760.10">
    <property type="entry name" value="Cytochrome c-like domain"/>
    <property type="match status" value="1"/>
</dbReference>
<evidence type="ECO:0000256" key="7">
    <source>
        <dbReference type="SAM" id="SignalP"/>
    </source>
</evidence>
<reference evidence="9 10" key="1">
    <citation type="submission" date="2016-10" db="EMBL/GenBank/DDBJ databases">
        <authorList>
            <person name="de Groot N.N."/>
        </authorList>
    </citation>
    <scope>NUCLEOTIDE SEQUENCE [LARGE SCALE GENOMIC DNA]</scope>
    <source>
        <strain evidence="9 10">DSM 16213</strain>
    </source>
</reference>
<name>A0A1H8CQQ6_9RHOB</name>
<feature type="chain" id="PRO_5011480142" evidence="7">
    <location>
        <begin position="20"/>
        <end position="173"/>
    </location>
</feature>
<keyword evidence="2 6" id="KW-0349">Heme</keyword>
<evidence type="ECO:0000256" key="2">
    <source>
        <dbReference type="ARBA" id="ARBA00022617"/>
    </source>
</evidence>